<protein>
    <submittedName>
        <fullName evidence="1">Uncharacterized protein</fullName>
    </submittedName>
</protein>
<organism evidence="1 2">
    <name type="scientific">Galerina marginata (strain CBS 339.88)</name>
    <dbReference type="NCBI Taxonomy" id="685588"/>
    <lineage>
        <taxon>Eukaryota</taxon>
        <taxon>Fungi</taxon>
        <taxon>Dikarya</taxon>
        <taxon>Basidiomycota</taxon>
        <taxon>Agaricomycotina</taxon>
        <taxon>Agaricomycetes</taxon>
        <taxon>Agaricomycetidae</taxon>
        <taxon>Agaricales</taxon>
        <taxon>Agaricineae</taxon>
        <taxon>Strophariaceae</taxon>
        <taxon>Galerina</taxon>
    </lineage>
</organism>
<dbReference type="AlphaFoldDB" id="A0A067SI27"/>
<evidence type="ECO:0000313" key="2">
    <source>
        <dbReference type="Proteomes" id="UP000027222"/>
    </source>
</evidence>
<gene>
    <name evidence="1" type="ORF">GALMADRAFT_216467</name>
</gene>
<dbReference type="EMBL" id="KL142415">
    <property type="protein sequence ID" value="KDR67374.1"/>
    <property type="molecule type" value="Genomic_DNA"/>
</dbReference>
<dbReference type="HOGENOM" id="CLU_940241_0_0_1"/>
<reference evidence="2" key="1">
    <citation type="journal article" date="2014" name="Proc. Natl. Acad. Sci. U.S.A.">
        <title>Extensive sampling of basidiomycete genomes demonstrates inadequacy of the white-rot/brown-rot paradigm for wood decay fungi.</title>
        <authorList>
            <person name="Riley R."/>
            <person name="Salamov A.A."/>
            <person name="Brown D.W."/>
            <person name="Nagy L.G."/>
            <person name="Floudas D."/>
            <person name="Held B.W."/>
            <person name="Levasseur A."/>
            <person name="Lombard V."/>
            <person name="Morin E."/>
            <person name="Otillar R."/>
            <person name="Lindquist E.A."/>
            <person name="Sun H."/>
            <person name="LaButti K.M."/>
            <person name="Schmutz J."/>
            <person name="Jabbour D."/>
            <person name="Luo H."/>
            <person name="Baker S.E."/>
            <person name="Pisabarro A.G."/>
            <person name="Walton J.D."/>
            <person name="Blanchette R.A."/>
            <person name="Henrissat B."/>
            <person name="Martin F."/>
            <person name="Cullen D."/>
            <person name="Hibbett D.S."/>
            <person name="Grigoriev I.V."/>
        </authorList>
    </citation>
    <scope>NUCLEOTIDE SEQUENCE [LARGE SCALE GENOMIC DNA]</scope>
    <source>
        <strain evidence="2">CBS 339.88</strain>
    </source>
</reference>
<sequence length="296" mass="32765">MHRELDVTMDDLAPAPNTIPEGFVVIDGIDAENYLVAAFAVPAATLELAKMRRRRENGVDSQSKRGGAVAMPSFLCHGGGLPAFFLEVFTYIVVWSSCNVTLISPIRFCHVVAWPWLLVESVSKNHMRHLFVNATANSAHSTQTYPRWKHGSVDQCYLDFTHPSLAASDFLMPYFDDSTFTKSGNDLDLPAIKVGEQKIDMPADPKLTRREIHGIHSEIQALCSQLGIPYKDASHRLYLAEMEKLEVNQSSLKAFTALSTRARNSFIHFQQKLEGQADGDVAMDDSVAVGPSRAAK</sequence>
<keyword evidence="2" id="KW-1185">Reference proteome</keyword>
<dbReference type="Proteomes" id="UP000027222">
    <property type="component" value="Unassembled WGS sequence"/>
</dbReference>
<evidence type="ECO:0000313" key="1">
    <source>
        <dbReference type="EMBL" id="KDR67374.1"/>
    </source>
</evidence>
<accession>A0A067SI27</accession>
<proteinExistence type="predicted"/>
<name>A0A067SI27_GALM3</name>
<dbReference type="OrthoDB" id="3044119at2759"/>